<dbReference type="Proteomes" id="UP001165587">
    <property type="component" value="Unassembled WGS sequence"/>
</dbReference>
<proteinExistence type="predicted"/>
<dbReference type="Gene3D" id="3.10.310.50">
    <property type="match status" value="1"/>
</dbReference>
<dbReference type="AlphaFoldDB" id="A0AA42BUH1"/>
<accession>A0AA42BUH1</accession>
<feature type="signal peptide" evidence="3">
    <location>
        <begin position="1"/>
        <end position="47"/>
    </location>
</feature>
<keyword evidence="2" id="KW-0472">Membrane</keyword>
<feature type="chain" id="PRO_5041293140" evidence="3">
    <location>
        <begin position="48"/>
        <end position="709"/>
    </location>
</feature>
<keyword evidence="6" id="KW-1185">Reference proteome</keyword>
<evidence type="ECO:0000313" key="5">
    <source>
        <dbReference type="EMBL" id="MCS5726186.1"/>
    </source>
</evidence>
<dbReference type="Pfam" id="PF04536">
    <property type="entry name" value="TPM_phosphatase"/>
    <property type="match status" value="1"/>
</dbReference>
<protein>
    <submittedName>
        <fullName evidence="5">TPM domain-containing protein</fullName>
    </submittedName>
</protein>
<keyword evidence="3" id="KW-0732">Signal</keyword>
<evidence type="ECO:0000256" key="2">
    <source>
        <dbReference type="SAM" id="Phobius"/>
    </source>
</evidence>
<reference evidence="5" key="1">
    <citation type="submission" date="2022-08" db="EMBL/GenBank/DDBJ databases">
        <authorList>
            <person name="Deng Y."/>
            <person name="Han X.-F."/>
            <person name="Zhang Y.-Q."/>
        </authorList>
    </citation>
    <scope>NUCLEOTIDE SEQUENCE</scope>
    <source>
        <strain evidence="5">CPCC 203407</strain>
    </source>
</reference>
<feature type="region of interest" description="Disordered" evidence="1">
    <location>
        <begin position="582"/>
        <end position="609"/>
    </location>
</feature>
<evidence type="ECO:0000259" key="4">
    <source>
        <dbReference type="Pfam" id="PF04536"/>
    </source>
</evidence>
<feature type="compositionally biased region" description="Polar residues" evidence="1">
    <location>
        <begin position="593"/>
        <end position="609"/>
    </location>
</feature>
<dbReference type="EMBL" id="JANLCK010000004">
    <property type="protein sequence ID" value="MCS5726186.1"/>
    <property type="molecule type" value="Genomic_DNA"/>
</dbReference>
<name>A0AA42BUH1_9MICO</name>
<evidence type="ECO:0000256" key="1">
    <source>
        <dbReference type="SAM" id="MobiDB-lite"/>
    </source>
</evidence>
<keyword evidence="2" id="KW-1133">Transmembrane helix</keyword>
<feature type="domain" description="TPM" evidence="4">
    <location>
        <begin position="58"/>
        <end position="175"/>
    </location>
</feature>
<gene>
    <name evidence="5" type="ORF">N1028_09805</name>
</gene>
<comment type="caution">
    <text evidence="5">The sequence shown here is derived from an EMBL/GenBank/DDBJ whole genome shotgun (WGS) entry which is preliminary data.</text>
</comment>
<feature type="compositionally biased region" description="Gly residues" evidence="1">
    <location>
        <begin position="656"/>
        <end position="675"/>
    </location>
</feature>
<organism evidence="5 6">
    <name type="scientific">Herbiconiux oxytropis</name>
    <dbReference type="NCBI Taxonomy" id="2970915"/>
    <lineage>
        <taxon>Bacteria</taxon>
        <taxon>Bacillati</taxon>
        <taxon>Actinomycetota</taxon>
        <taxon>Actinomycetes</taxon>
        <taxon>Micrococcales</taxon>
        <taxon>Microbacteriaceae</taxon>
        <taxon>Herbiconiux</taxon>
    </lineage>
</organism>
<feature type="transmembrane region" description="Helical" evidence="2">
    <location>
        <begin position="194"/>
        <end position="216"/>
    </location>
</feature>
<feature type="compositionally biased region" description="Low complexity" evidence="1">
    <location>
        <begin position="676"/>
        <end position="697"/>
    </location>
</feature>
<feature type="region of interest" description="Disordered" evidence="1">
    <location>
        <begin position="656"/>
        <end position="709"/>
    </location>
</feature>
<sequence>MRVPHRTRRAATRRPLSAVFAAAAAAVAATALLVVPGALLAPPSAHAGDPVSFDGRYVVDETGVLGSDEGEVQDAVQQLATEQGVNLFVVFTDSFENPSDRGAWTDEVASTNQFGTNDVLLAVAVDDRLYQLSVDGGFALDDDQLERIETEDIIPALRVDDWAGAAVAAAEGIDRELGGSGGEGAVTPGGIPAAVFWVVALVVIVLVAALVIALVVRRRRKIDSSVSAQAAEAGPSLKELEQRVGAVLVDLDDAVTSSEEELGFAVAQFGTEATAAYTQVLAAVKKKRSEAFALKQRLDDAEPDTDEERRTWSEQIIAMCDEASDELDAQVDSFAALREVERDPLSAHTAAAAELAALSAETTEAKTRAARLSERYDAHALQSLDGSVPQLEGLRVLAENALAAARTEIDAGRTAEAALGIRAARQAVGQSRTIVAAIASLESELDQAAGTLAAVVADAERDIAEAARLQAAGQAQPQLASLAQTVSVELDRARGIGARDPLTARAALEAADAPLDAALASVRDEQERAARLIVQRDRAIATAQNEVGQAQSFLQTRRGAVGPDARTRLSEAQRHLDQSLALATTDPEASLREATTASQLASRATSSARLDVSSTLDNYSNYGTSYDGGGRGDDSYDGGLLGGILGGLLGGDGGGSSWSGGSSGGWGGGSRGGGYSSRSSSRRSSSSSSGSRRSSGGRSSGRRGGGGRF</sequence>
<keyword evidence="2" id="KW-0812">Transmembrane</keyword>
<dbReference type="InterPro" id="IPR007621">
    <property type="entry name" value="TPM_dom"/>
</dbReference>
<evidence type="ECO:0000313" key="6">
    <source>
        <dbReference type="Proteomes" id="UP001165587"/>
    </source>
</evidence>
<feature type="compositionally biased region" description="Gly residues" evidence="1">
    <location>
        <begin position="698"/>
        <end position="709"/>
    </location>
</feature>
<dbReference type="RefSeq" id="WP_259527373.1">
    <property type="nucleotide sequence ID" value="NZ_JANLCK010000004.1"/>
</dbReference>
<evidence type="ECO:0000256" key="3">
    <source>
        <dbReference type="SAM" id="SignalP"/>
    </source>
</evidence>